<organism evidence="1 2">
    <name type="scientific">Thauera sinica</name>
    <dbReference type="NCBI Taxonomy" id="2665146"/>
    <lineage>
        <taxon>Bacteria</taxon>
        <taxon>Pseudomonadati</taxon>
        <taxon>Pseudomonadota</taxon>
        <taxon>Betaproteobacteria</taxon>
        <taxon>Rhodocyclales</taxon>
        <taxon>Zoogloeaceae</taxon>
        <taxon>Thauera</taxon>
    </lineage>
</organism>
<comment type="caution">
    <text evidence="1">The sequence shown here is derived from an EMBL/GenBank/DDBJ whole genome shotgun (WGS) entry which is preliminary data.</text>
</comment>
<sequence length="268" mass="30947">MHKAPEIARFVRTHLRTALPEFTGQYKQRDILRMRGHVAQWVFVGTSRSGWIDISPTLSVLGSKIYEKDLESNRCRDGSIDTNSLISTVAALKSTSATALRRWQFRPETLLDEAFAAEILIRLKQDSPISFTQPLEDEAIDKALRWFGKDGYWLAHLFLAYFNMTRGAPTARKDLAQAFDLFRRNSRLSTDKPLHDWEEALLARFRELESRLDRTDCIALCRADAEEHARLLKLPPIVWPPEWPESMLPWPTEPDSLASWVGRLFRKP</sequence>
<gene>
    <name evidence="1" type="ORF">ACFPTN_14565</name>
</gene>
<keyword evidence="2" id="KW-1185">Reference proteome</keyword>
<accession>A0ABW1ATH2</accession>
<dbReference type="Proteomes" id="UP001595974">
    <property type="component" value="Unassembled WGS sequence"/>
</dbReference>
<evidence type="ECO:0000313" key="2">
    <source>
        <dbReference type="Proteomes" id="UP001595974"/>
    </source>
</evidence>
<name>A0ABW1ATH2_9RHOO</name>
<evidence type="ECO:0000313" key="1">
    <source>
        <dbReference type="EMBL" id="MFC5770600.1"/>
    </source>
</evidence>
<reference evidence="2" key="1">
    <citation type="journal article" date="2019" name="Int. J. Syst. Evol. Microbiol.">
        <title>The Global Catalogue of Microorganisms (GCM) 10K type strain sequencing project: providing services to taxonomists for standard genome sequencing and annotation.</title>
        <authorList>
            <consortium name="The Broad Institute Genomics Platform"/>
            <consortium name="The Broad Institute Genome Sequencing Center for Infectious Disease"/>
            <person name="Wu L."/>
            <person name="Ma J."/>
        </authorList>
    </citation>
    <scope>NUCLEOTIDE SEQUENCE [LARGE SCALE GENOMIC DNA]</scope>
    <source>
        <strain evidence="2">SHR3</strain>
    </source>
</reference>
<proteinExistence type="predicted"/>
<dbReference type="RefSeq" id="WP_096447385.1">
    <property type="nucleotide sequence ID" value="NZ_JBHSOG010000051.1"/>
</dbReference>
<protein>
    <submittedName>
        <fullName evidence="1">Uncharacterized protein</fullName>
    </submittedName>
</protein>
<dbReference type="EMBL" id="JBHSOG010000051">
    <property type="protein sequence ID" value="MFC5770600.1"/>
    <property type="molecule type" value="Genomic_DNA"/>
</dbReference>